<reference evidence="2 3" key="1">
    <citation type="journal article" date="2019" name="Commun. Biol.">
        <title>The bagworm genome reveals a unique fibroin gene that provides high tensile strength.</title>
        <authorList>
            <person name="Kono N."/>
            <person name="Nakamura H."/>
            <person name="Ohtoshi R."/>
            <person name="Tomita M."/>
            <person name="Numata K."/>
            <person name="Arakawa K."/>
        </authorList>
    </citation>
    <scope>NUCLEOTIDE SEQUENCE [LARGE SCALE GENOMIC DNA]</scope>
</reference>
<protein>
    <submittedName>
        <fullName evidence="2">Uncharacterized protein</fullName>
    </submittedName>
</protein>
<sequence>MKWPLVFANFVLYCKVVCCVLKTYNNTNRRNNKAIRTVLVFAVLFAAMALPSLMDELQPIVLNAVSYDGHLIKDFIMNVEKWMLVNSALIAISYVGCFLSTVYWLWGHAADRQMWSSFIRKKFCRL</sequence>
<evidence type="ECO:0000256" key="1">
    <source>
        <dbReference type="SAM" id="Phobius"/>
    </source>
</evidence>
<keyword evidence="1" id="KW-1133">Transmembrane helix</keyword>
<gene>
    <name evidence="2" type="ORF">EVAR_28742_1</name>
</gene>
<organism evidence="2 3">
    <name type="scientific">Eumeta variegata</name>
    <name type="common">Bagworm moth</name>
    <name type="synonym">Eumeta japonica</name>
    <dbReference type="NCBI Taxonomy" id="151549"/>
    <lineage>
        <taxon>Eukaryota</taxon>
        <taxon>Metazoa</taxon>
        <taxon>Ecdysozoa</taxon>
        <taxon>Arthropoda</taxon>
        <taxon>Hexapoda</taxon>
        <taxon>Insecta</taxon>
        <taxon>Pterygota</taxon>
        <taxon>Neoptera</taxon>
        <taxon>Endopterygota</taxon>
        <taxon>Lepidoptera</taxon>
        <taxon>Glossata</taxon>
        <taxon>Ditrysia</taxon>
        <taxon>Tineoidea</taxon>
        <taxon>Psychidae</taxon>
        <taxon>Oiketicinae</taxon>
        <taxon>Eumeta</taxon>
    </lineage>
</organism>
<keyword evidence="1" id="KW-0812">Transmembrane</keyword>
<proteinExistence type="predicted"/>
<keyword evidence="3" id="KW-1185">Reference proteome</keyword>
<feature type="transmembrane region" description="Helical" evidence="1">
    <location>
        <begin position="6"/>
        <end position="25"/>
    </location>
</feature>
<evidence type="ECO:0000313" key="2">
    <source>
        <dbReference type="EMBL" id="GBP81653.1"/>
    </source>
</evidence>
<keyword evidence="1" id="KW-0472">Membrane</keyword>
<dbReference type="Proteomes" id="UP000299102">
    <property type="component" value="Unassembled WGS sequence"/>
</dbReference>
<feature type="transmembrane region" description="Helical" evidence="1">
    <location>
        <begin position="37"/>
        <end position="54"/>
    </location>
</feature>
<dbReference type="AlphaFoldDB" id="A0A4C1Z3C4"/>
<name>A0A4C1Z3C4_EUMVA</name>
<dbReference type="OrthoDB" id="7200218at2759"/>
<accession>A0A4C1Z3C4</accession>
<feature type="transmembrane region" description="Helical" evidence="1">
    <location>
        <begin position="83"/>
        <end position="106"/>
    </location>
</feature>
<comment type="caution">
    <text evidence="2">The sequence shown here is derived from an EMBL/GenBank/DDBJ whole genome shotgun (WGS) entry which is preliminary data.</text>
</comment>
<evidence type="ECO:0000313" key="3">
    <source>
        <dbReference type="Proteomes" id="UP000299102"/>
    </source>
</evidence>
<dbReference type="EMBL" id="BGZK01001523">
    <property type="protein sequence ID" value="GBP81653.1"/>
    <property type="molecule type" value="Genomic_DNA"/>
</dbReference>